<evidence type="ECO:0000313" key="2">
    <source>
        <dbReference type="Proteomes" id="UP000688137"/>
    </source>
</evidence>
<gene>
    <name evidence="1" type="ORF">PPRIM_AZ9-3.1.T1000022</name>
</gene>
<name>A0A8S1NUT7_PARPR</name>
<organism evidence="1 2">
    <name type="scientific">Paramecium primaurelia</name>
    <dbReference type="NCBI Taxonomy" id="5886"/>
    <lineage>
        <taxon>Eukaryota</taxon>
        <taxon>Sar</taxon>
        <taxon>Alveolata</taxon>
        <taxon>Ciliophora</taxon>
        <taxon>Intramacronucleata</taxon>
        <taxon>Oligohymenophorea</taxon>
        <taxon>Peniculida</taxon>
        <taxon>Parameciidae</taxon>
        <taxon>Paramecium</taxon>
    </lineage>
</organism>
<keyword evidence="2" id="KW-1185">Reference proteome</keyword>
<evidence type="ECO:0008006" key="3">
    <source>
        <dbReference type="Google" id="ProtNLM"/>
    </source>
</evidence>
<protein>
    <recommendedName>
        <fullName evidence="3">MORN repeat protein</fullName>
    </recommendedName>
</protein>
<dbReference type="EMBL" id="CAJJDM010000103">
    <property type="protein sequence ID" value="CAD8095962.1"/>
    <property type="molecule type" value="Genomic_DNA"/>
</dbReference>
<comment type="caution">
    <text evidence="1">The sequence shown here is derived from an EMBL/GenBank/DDBJ whole genome shotgun (WGS) entry which is preliminary data.</text>
</comment>
<proteinExistence type="predicted"/>
<sequence length="383" mass="44881">MGNQIEIEIDKCNSDITWRGVYNRSGVKTGIWEIYWKYGEKNNKIAGGEYDKQGNKIGKWIEQSDRFRYGNQSTSEGKYNKQGVRVGMWDIYLKNDGKNNKIGGWEYDEQGRKIGKWIEQSNEFQSVNQTTWIGEYNNKGVKIGIWDIYYNNKGNNNKIGGGRYDEHGNKIGLWIEQNDGFWTDNQSTYTGEYNLWGVKDGKWEIFWRYDGKTGGGEFQEGCKFGKWVEQSLTFENLNQSTWNGEYNNQGKKIGLWEIYYQYWDQMKQKIGGGEYNSDGVKIGEWIEQSDKFKYGNQSTWRGQYDQQGVKVGTWEIYFRELGDEKPNIKIGGGEYDEQGRKIGKWVEQKDGFYYSNSMNNKYILIGEYKDGVKQGQWKDNKLK</sequence>
<evidence type="ECO:0000313" key="1">
    <source>
        <dbReference type="EMBL" id="CAD8095962.1"/>
    </source>
</evidence>
<reference evidence="1" key="1">
    <citation type="submission" date="2021-01" db="EMBL/GenBank/DDBJ databases">
        <authorList>
            <consortium name="Genoscope - CEA"/>
            <person name="William W."/>
        </authorList>
    </citation>
    <scope>NUCLEOTIDE SEQUENCE</scope>
</reference>
<dbReference type="PANTHER" id="PTHR33706:SF1">
    <property type="entry name" value="TPR REPEAT PROTEIN"/>
    <property type="match status" value="1"/>
</dbReference>
<accession>A0A8S1NUT7</accession>
<dbReference type="PANTHER" id="PTHR33706">
    <property type="entry name" value="MORN VARIANT REPEAT PROTEIN"/>
    <property type="match status" value="1"/>
</dbReference>
<dbReference type="Proteomes" id="UP000688137">
    <property type="component" value="Unassembled WGS sequence"/>
</dbReference>
<dbReference type="AlphaFoldDB" id="A0A8S1NUT7"/>